<dbReference type="InterPro" id="IPR038648">
    <property type="entry name" value="PHR_sf"/>
</dbReference>
<dbReference type="Gene3D" id="3.30.710.10">
    <property type="entry name" value="Potassium Channel Kv1.1, Chain A"/>
    <property type="match status" value="1"/>
</dbReference>
<dbReference type="Gene3D" id="2.60.120.820">
    <property type="entry name" value="PHR domain"/>
    <property type="match status" value="1"/>
</dbReference>
<keyword evidence="5" id="KW-1185">Reference proteome</keyword>
<evidence type="ECO:0000256" key="1">
    <source>
        <dbReference type="ARBA" id="ARBA00004496"/>
    </source>
</evidence>
<feature type="compositionally biased region" description="Pro residues" evidence="3">
    <location>
        <begin position="140"/>
        <end position="149"/>
    </location>
</feature>
<dbReference type="PANTHER" id="PTHR45774:SF3">
    <property type="entry name" value="BTB (POZ) DOMAIN-CONTAINING 2B-RELATED"/>
    <property type="match status" value="1"/>
</dbReference>
<dbReference type="PANTHER" id="PTHR45774">
    <property type="entry name" value="BTB/POZ DOMAIN-CONTAINING"/>
    <property type="match status" value="1"/>
</dbReference>
<dbReference type="PROSITE" id="PS50097">
    <property type="entry name" value="BTB"/>
    <property type="match status" value="1"/>
</dbReference>
<accession>A0A915PJY7</accession>
<keyword evidence="2" id="KW-0963">Cytoplasm</keyword>
<dbReference type="InterPro" id="IPR011705">
    <property type="entry name" value="BACK"/>
</dbReference>
<organism evidence="5 6">
    <name type="scientific">Setaria digitata</name>
    <dbReference type="NCBI Taxonomy" id="48799"/>
    <lineage>
        <taxon>Eukaryota</taxon>
        <taxon>Metazoa</taxon>
        <taxon>Ecdysozoa</taxon>
        <taxon>Nematoda</taxon>
        <taxon>Chromadorea</taxon>
        <taxon>Rhabditida</taxon>
        <taxon>Spirurina</taxon>
        <taxon>Spiruromorpha</taxon>
        <taxon>Filarioidea</taxon>
        <taxon>Setariidae</taxon>
        <taxon>Setaria</taxon>
    </lineage>
</organism>
<dbReference type="SMART" id="SM00225">
    <property type="entry name" value="BTB"/>
    <property type="match status" value="1"/>
</dbReference>
<name>A0A915PJY7_9BILA</name>
<evidence type="ECO:0000313" key="6">
    <source>
        <dbReference type="WBParaSite" id="sdigi.contig111.g4555.t1"/>
    </source>
</evidence>
<dbReference type="InterPro" id="IPR000210">
    <property type="entry name" value="BTB/POZ_dom"/>
</dbReference>
<dbReference type="WBParaSite" id="sdigi.contig111.g4555.t1">
    <property type="protein sequence ID" value="sdigi.contig111.g4555.t1"/>
    <property type="gene ID" value="sdigi.contig111.g4555"/>
</dbReference>
<dbReference type="SUPFAM" id="SSF54695">
    <property type="entry name" value="POZ domain"/>
    <property type="match status" value="1"/>
</dbReference>
<dbReference type="Pfam" id="PF00651">
    <property type="entry name" value="BTB"/>
    <property type="match status" value="1"/>
</dbReference>
<dbReference type="Pfam" id="PF07707">
    <property type="entry name" value="BACK"/>
    <property type="match status" value="1"/>
</dbReference>
<feature type="region of interest" description="Disordered" evidence="3">
    <location>
        <begin position="197"/>
        <end position="229"/>
    </location>
</feature>
<dbReference type="Proteomes" id="UP000887581">
    <property type="component" value="Unplaced"/>
</dbReference>
<dbReference type="AlphaFoldDB" id="A0A915PJY7"/>
<evidence type="ECO:0000256" key="3">
    <source>
        <dbReference type="SAM" id="MobiDB-lite"/>
    </source>
</evidence>
<dbReference type="SMART" id="SM00875">
    <property type="entry name" value="BACK"/>
    <property type="match status" value="1"/>
</dbReference>
<evidence type="ECO:0000259" key="4">
    <source>
        <dbReference type="PROSITE" id="PS50097"/>
    </source>
</evidence>
<dbReference type="Pfam" id="PF08005">
    <property type="entry name" value="PHR"/>
    <property type="match status" value="1"/>
</dbReference>
<dbReference type="Gene3D" id="1.25.40.420">
    <property type="match status" value="1"/>
</dbReference>
<proteinExistence type="predicted"/>
<evidence type="ECO:0000313" key="5">
    <source>
        <dbReference type="Proteomes" id="UP000887581"/>
    </source>
</evidence>
<dbReference type="InterPro" id="IPR012983">
    <property type="entry name" value="PHR"/>
</dbReference>
<evidence type="ECO:0000256" key="2">
    <source>
        <dbReference type="ARBA" id="ARBA00022490"/>
    </source>
</evidence>
<dbReference type="InterPro" id="IPR011333">
    <property type="entry name" value="SKP1/BTB/POZ_sf"/>
</dbReference>
<feature type="region of interest" description="Disordered" evidence="3">
    <location>
        <begin position="136"/>
        <end position="176"/>
    </location>
</feature>
<reference evidence="6" key="1">
    <citation type="submission" date="2022-11" db="UniProtKB">
        <authorList>
            <consortium name="WormBaseParasite"/>
        </authorList>
    </citation>
    <scope>IDENTIFICATION</scope>
</reference>
<dbReference type="GO" id="GO:0005829">
    <property type="term" value="C:cytosol"/>
    <property type="evidence" value="ECO:0007669"/>
    <property type="project" value="TreeGrafter"/>
</dbReference>
<feature type="compositionally biased region" description="Polar residues" evidence="3">
    <location>
        <begin position="197"/>
        <end position="218"/>
    </location>
</feature>
<feature type="domain" description="BTB" evidence="4">
    <location>
        <begin position="268"/>
        <end position="343"/>
    </location>
</feature>
<sequence>MDSEMNTAKWKMKELAVSLHLKSKVSGKSIITKRIKVNCNIFYNEKSQPHEVPATKSQKAGPPRREILLELVRPILSSDWEIWDFEAPDRLYMVLFVVLTIMAYVSLNNYKIPFSGEVIRYVNSIGIEMGFDGSLRPKQPRPYAPPPPSAVGTAANGNQAYGRPVGPVSHRPVASMSGSAGVSRTYLNSSPYVATGSTTTSQMAGASTPITDPIQQLSVPPPPTSRPLSAFDLTASEELPKKMELETVKEVIKKEPGLAERVTSLKVNGIGFDVDFVHFEAHRIVMAAGSKVFEEMLFSESESSSPMLKKRKGPDLNCPVVTVHFPDVDPVAFQAIIDYIYSDFDENTIKIAESAVLNTLYAAKKFEIEALEKHCVELLGELTPSLAVALLEQAVNFGSDELLDRCHQVIDERSDEALSSDSLTSISIETLKKLVKRSELSPSGELSVFKAVCNWAEEECKRRGIDVTAENKRLVVGDVLNDVRFPTMTVEELGEAANSGLLSDLEIGILFRYVTSTVHVGIDLPYPTHERRILSRSRYVVRRFMNLNKNTCKKQRSTIWFIVNREILVTALGIYGLVQNETNAEGSEWETTVDVEVAASGQTKAIDFASATLKGTYGDGRAFIAHFKKPARVVANVPYRATVIFKEEVETFAGSNGQEDILVYVGSGGAIEQNCTGTTTAVDQSSVAMFAFHNDDPNGIRRGMTRGPAVYTDAIGGFYNRPINNVAPVYSEGCLYEGQIPEIHFMAPMEVKKEVSDV</sequence>
<protein>
    <submittedName>
        <fullName evidence="6">BTB domain-containing protein</fullName>
    </submittedName>
</protein>
<dbReference type="GO" id="GO:0022008">
    <property type="term" value="P:neurogenesis"/>
    <property type="evidence" value="ECO:0007669"/>
    <property type="project" value="TreeGrafter"/>
</dbReference>
<comment type="subcellular location">
    <subcellularLocation>
        <location evidence="1">Cytoplasm</location>
    </subcellularLocation>
</comment>